<evidence type="ECO:0000313" key="1">
    <source>
        <dbReference type="EMBL" id="GAG48956.1"/>
    </source>
</evidence>
<organism evidence="1">
    <name type="scientific">marine sediment metagenome</name>
    <dbReference type="NCBI Taxonomy" id="412755"/>
    <lineage>
        <taxon>unclassified sequences</taxon>
        <taxon>metagenomes</taxon>
        <taxon>ecological metagenomes</taxon>
    </lineage>
</organism>
<reference evidence="1" key="1">
    <citation type="journal article" date="2014" name="Front. Microbiol.">
        <title>High frequency of phylogenetically diverse reductive dehalogenase-homologous genes in deep subseafloor sedimentary metagenomes.</title>
        <authorList>
            <person name="Kawai M."/>
            <person name="Futagami T."/>
            <person name="Toyoda A."/>
            <person name="Takaki Y."/>
            <person name="Nishi S."/>
            <person name="Hori S."/>
            <person name="Arai W."/>
            <person name="Tsubouchi T."/>
            <person name="Morono Y."/>
            <person name="Uchiyama I."/>
            <person name="Ito T."/>
            <person name="Fujiyama A."/>
            <person name="Inagaki F."/>
            <person name="Takami H."/>
        </authorList>
    </citation>
    <scope>NUCLEOTIDE SEQUENCE</scope>
    <source>
        <strain evidence="1">Expedition CK06-06</strain>
    </source>
</reference>
<feature type="non-terminal residue" evidence="1">
    <location>
        <position position="1"/>
    </location>
</feature>
<proteinExistence type="predicted"/>
<comment type="caution">
    <text evidence="1">The sequence shown here is derived from an EMBL/GenBank/DDBJ whole genome shotgun (WGS) entry which is preliminary data.</text>
</comment>
<dbReference type="EMBL" id="BARS01057145">
    <property type="protein sequence ID" value="GAG48956.1"/>
    <property type="molecule type" value="Genomic_DNA"/>
</dbReference>
<dbReference type="AlphaFoldDB" id="X0ZL29"/>
<gene>
    <name evidence="1" type="ORF">S01H1_83899</name>
</gene>
<sequence>GDKLGLLEASIDLALKRPEFGQKLREYLKSHS</sequence>
<protein>
    <recommendedName>
        <fullName evidence="2">UTP--glucose-1-phosphate uridylyltransferase</fullName>
    </recommendedName>
</protein>
<accession>X0ZL29</accession>
<name>X0ZL29_9ZZZZ</name>
<evidence type="ECO:0008006" key="2">
    <source>
        <dbReference type="Google" id="ProtNLM"/>
    </source>
</evidence>